<accession>A0A6J5L0L0</accession>
<organism evidence="1">
    <name type="scientific">uncultured Caudovirales phage</name>
    <dbReference type="NCBI Taxonomy" id="2100421"/>
    <lineage>
        <taxon>Viruses</taxon>
        <taxon>Duplodnaviria</taxon>
        <taxon>Heunggongvirae</taxon>
        <taxon>Uroviricota</taxon>
        <taxon>Caudoviricetes</taxon>
        <taxon>Peduoviridae</taxon>
        <taxon>Maltschvirus</taxon>
        <taxon>Maltschvirus maltsch</taxon>
    </lineage>
</organism>
<evidence type="ECO:0000313" key="2">
    <source>
        <dbReference type="EMBL" id="CAB5218547.1"/>
    </source>
</evidence>
<reference evidence="1" key="1">
    <citation type="submission" date="2020-04" db="EMBL/GenBank/DDBJ databases">
        <authorList>
            <person name="Chiriac C."/>
            <person name="Salcher M."/>
            <person name="Ghai R."/>
            <person name="Kavagutti S V."/>
        </authorList>
    </citation>
    <scope>NUCLEOTIDE SEQUENCE</scope>
</reference>
<name>A0A6J5L0L0_9CAUD</name>
<dbReference type="EMBL" id="LR798264">
    <property type="protein sequence ID" value="CAB5218547.1"/>
    <property type="molecule type" value="Genomic_DNA"/>
</dbReference>
<proteinExistence type="predicted"/>
<evidence type="ECO:0000313" key="1">
    <source>
        <dbReference type="EMBL" id="CAB4128298.1"/>
    </source>
</evidence>
<gene>
    <name evidence="1" type="ORF">UFOVP107_21</name>
    <name evidence="2" type="ORF">UFOVP214_30</name>
</gene>
<dbReference type="EMBL" id="LR796224">
    <property type="protein sequence ID" value="CAB4128298.1"/>
    <property type="molecule type" value="Genomic_DNA"/>
</dbReference>
<sequence length="150" mass="17382">MNEYIKELLKYSVQGMAIAWHIIDNDEFLVWTIEIEPQMWCDESIGYYVRATAIIGHITLPTVPTLNVWDIATSKAYSAKTFDDAIALVREFKEELAQITLPDITAQADTMVYIADLKWLNKMWQNWQDVIELTKKETNNEKTHGTVLQN</sequence>
<protein>
    <submittedName>
        <fullName evidence="1">Uncharacterized protein</fullName>
    </submittedName>
</protein>